<keyword evidence="5 6" id="KW-0472">Membrane</keyword>
<keyword evidence="3 6" id="KW-0812">Transmembrane</keyword>
<feature type="transmembrane region" description="Helical" evidence="6">
    <location>
        <begin position="354"/>
        <end position="372"/>
    </location>
</feature>
<dbReference type="InterPro" id="IPR011701">
    <property type="entry name" value="MFS"/>
</dbReference>
<dbReference type="GO" id="GO:0022857">
    <property type="term" value="F:transmembrane transporter activity"/>
    <property type="evidence" value="ECO:0007669"/>
    <property type="project" value="InterPro"/>
</dbReference>
<proteinExistence type="predicted"/>
<feature type="transmembrane region" description="Helical" evidence="6">
    <location>
        <begin position="416"/>
        <end position="436"/>
    </location>
</feature>
<keyword evidence="4 6" id="KW-1133">Transmembrane helix</keyword>
<dbReference type="PANTHER" id="PTHR43791">
    <property type="entry name" value="PERMEASE-RELATED"/>
    <property type="match status" value="1"/>
</dbReference>
<feature type="transmembrane region" description="Helical" evidence="6">
    <location>
        <begin position="384"/>
        <end position="404"/>
    </location>
</feature>
<evidence type="ECO:0000313" key="8">
    <source>
        <dbReference type="Proteomes" id="UP001149165"/>
    </source>
</evidence>
<dbReference type="FunFam" id="1.20.1250.20:FF:000425">
    <property type="entry name" value="MFS transporter, putative"/>
    <property type="match status" value="1"/>
</dbReference>
<feature type="transmembrane region" description="Helical" evidence="6">
    <location>
        <begin position="158"/>
        <end position="178"/>
    </location>
</feature>
<evidence type="ECO:0000256" key="5">
    <source>
        <dbReference type="ARBA" id="ARBA00023136"/>
    </source>
</evidence>
<name>A0A9W9KCV9_9EURO</name>
<evidence type="ECO:0000256" key="4">
    <source>
        <dbReference type="ARBA" id="ARBA00022989"/>
    </source>
</evidence>
<dbReference type="SUPFAM" id="SSF103473">
    <property type="entry name" value="MFS general substrate transporter"/>
    <property type="match status" value="1"/>
</dbReference>
<dbReference type="AlphaFoldDB" id="A0A9W9KCV9"/>
<reference evidence="7" key="1">
    <citation type="submission" date="2022-11" db="EMBL/GenBank/DDBJ databases">
        <authorList>
            <person name="Petersen C."/>
        </authorList>
    </citation>
    <scope>NUCLEOTIDE SEQUENCE</scope>
    <source>
        <strain evidence="7">IBT 30069</strain>
    </source>
</reference>
<sequence>MIQIHGVGGGANEPVHDIEKDTALAVVGDVAQDIDPAISKKVLRKIDLYFMPAMLIGYGIVYWDKAILGSATLFGMTTDLALKQVDYSTTPATVDTSRLSWATSVFYFGMLAGLYPMTFVLQKFNLRYVFGPVVLLWAITCAATAGVTSWQGLYVQRFFLGVIESVIPTGFMTIVSSYYTQEEQTLRQAWWFSGVGWFTIIGSALNYGFGQITYGSLKSWQYIYVFAGALTFLFGIWCCSMPNSPVTAWFLTPEERVVAVERLRKGQTGVRCQQIKFDQVKESIMDPKIYLVAIMMAAAYTINGAISGFGPLIVSTFGYDTLDSILFQFPVGGICIIFIPLCGYIPTVIPNTRLPMLIACCLPVIAGCVMIWKSQWGYHPAVPVAGYALTGFFGPVVSLIITIGASNVAGATKKTIMAATTFVAYTVGNIIGPQLIKSSTIDQHYPELWEGMIICYCITIAAAVALYVLLWRENRIRDELDLDEVQRDKIAFDDLTDKQNPFFRYVL</sequence>
<dbReference type="EMBL" id="JAPQKH010000004">
    <property type="protein sequence ID" value="KAJ5101146.1"/>
    <property type="molecule type" value="Genomic_DNA"/>
</dbReference>
<feature type="transmembrane region" description="Helical" evidence="6">
    <location>
        <begin position="46"/>
        <end position="63"/>
    </location>
</feature>
<dbReference type="Pfam" id="PF07690">
    <property type="entry name" value="MFS_1"/>
    <property type="match status" value="1"/>
</dbReference>
<dbReference type="OrthoDB" id="1932925at2759"/>
<evidence type="ECO:0000256" key="1">
    <source>
        <dbReference type="ARBA" id="ARBA00004141"/>
    </source>
</evidence>
<keyword evidence="8" id="KW-1185">Reference proteome</keyword>
<reference evidence="7" key="2">
    <citation type="journal article" date="2023" name="IMA Fungus">
        <title>Comparative genomic study of the Penicillium genus elucidates a diverse pangenome and 15 lateral gene transfer events.</title>
        <authorList>
            <person name="Petersen C."/>
            <person name="Sorensen T."/>
            <person name="Nielsen M.R."/>
            <person name="Sondergaard T.E."/>
            <person name="Sorensen J.L."/>
            <person name="Fitzpatrick D.A."/>
            <person name="Frisvad J.C."/>
            <person name="Nielsen K.L."/>
        </authorList>
    </citation>
    <scope>NUCLEOTIDE SEQUENCE</scope>
    <source>
        <strain evidence="7">IBT 30069</strain>
    </source>
</reference>
<dbReference type="Gene3D" id="1.20.1250.20">
    <property type="entry name" value="MFS general substrate transporter like domains"/>
    <property type="match status" value="2"/>
</dbReference>
<feature type="transmembrane region" description="Helical" evidence="6">
    <location>
        <begin position="190"/>
        <end position="209"/>
    </location>
</feature>
<keyword evidence="2" id="KW-0813">Transport</keyword>
<feature type="transmembrane region" description="Helical" evidence="6">
    <location>
        <begin position="289"/>
        <end position="313"/>
    </location>
</feature>
<feature type="transmembrane region" description="Helical" evidence="6">
    <location>
        <begin position="99"/>
        <end position="121"/>
    </location>
</feature>
<comment type="subcellular location">
    <subcellularLocation>
        <location evidence="1">Membrane</location>
        <topology evidence="1">Multi-pass membrane protein</topology>
    </subcellularLocation>
</comment>
<evidence type="ECO:0000313" key="7">
    <source>
        <dbReference type="EMBL" id="KAJ5101146.1"/>
    </source>
</evidence>
<dbReference type="InterPro" id="IPR036259">
    <property type="entry name" value="MFS_trans_sf"/>
</dbReference>
<dbReference type="GO" id="GO:0016020">
    <property type="term" value="C:membrane"/>
    <property type="evidence" value="ECO:0007669"/>
    <property type="project" value="UniProtKB-SubCell"/>
</dbReference>
<gene>
    <name evidence="7" type="ORF">N7456_007198</name>
</gene>
<protein>
    <submittedName>
        <fullName evidence="7">Major facilitator superfamily domain general substrate transporter</fullName>
    </submittedName>
</protein>
<feature type="transmembrane region" description="Helical" evidence="6">
    <location>
        <begin position="325"/>
        <end position="347"/>
    </location>
</feature>
<dbReference type="Proteomes" id="UP001149165">
    <property type="component" value="Unassembled WGS sequence"/>
</dbReference>
<accession>A0A9W9KCV9</accession>
<evidence type="ECO:0000256" key="6">
    <source>
        <dbReference type="SAM" id="Phobius"/>
    </source>
</evidence>
<feature type="transmembrane region" description="Helical" evidence="6">
    <location>
        <begin position="128"/>
        <end position="152"/>
    </location>
</feature>
<feature type="transmembrane region" description="Helical" evidence="6">
    <location>
        <begin position="448"/>
        <end position="470"/>
    </location>
</feature>
<comment type="caution">
    <text evidence="7">The sequence shown here is derived from an EMBL/GenBank/DDBJ whole genome shotgun (WGS) entry which is preliminary data.</text>
</comment>
<evidence type="ECO:0000256" key="2">
    <source>
        <dbReference type="ARBA" id="ARBA00022448"/>
    </source>
</evidence>
<organism evidence="7 8">
    <name type="scientific">Penicillium angulare</name>
    <dbReference type="NCBI Taxonomy" id="116970"/>
    <lineage>
        <taxon>Eukaryota</taxon>
        <taxon>Fungi</taxon>
        <taxon>Dikarya</taxon>
        <taxon>Ascomycota</taxon>
        <taxon>Pezizomycotina</taxon>
        <taxon>Eurotiomycetes</taxon>
        <taxon>Eurotiomycetidae</taxon>
        <taxon>Eurotiales</taxon>
        <taxon>Aspergillaceae</taxon>
        <taxon>Penicillium</taxon>
    </lineage>
</organism>
<evidence type="ECO:0000256" key="3">
    <source>
        <dbReference type="ARBA" id="ARBA00022692"/>
    </source>
</evidence>
<dbReference type="PANTHER" id="PTHR43791:SF55">
    <property type="entry name" value="TRANSPORTER, PUTATIVE (AFU_ORTHOLOGUE AFUA_6G01820)-RELATED"/>
    <property type="match status" value="1"/>
</dbReference>
<feature type="transmembrane region" description="Helical" evidence="6">
    <location>
        <begin position="221"/>
        <end position="239"/>
    </location>
</feature>